<reference evidence="2 3" key="1">
    <citation type="submission" date="2018-04" db="EMBL/GenBank/DDBJ databases">
        <title>WGS assembly of Panicum hallii var. hallii HAL2.</title>
        <authorList>
            <person name="Lovell J."/>
            <person name="Jenkins J."/>
            <person name="Lowry D."/>
            <person name="Mamidi S."/>
            <person name="Sreedasyam A."/>
            <person name="Weng X."/>
            <person name="Barry K."/>
            <person name="Bonette J."/>
            <person name="Campitelli B."/>
            <person name="Daum C."/>
            <person name="Gordon S."/>
            <person name="Gould B."/>
            <person name="Lipzen A."/>
            <person name="MacQueen A."/>
            <person name="Palacio-Mejia J."/>
            <person name="Plott C."/>
            <person name="Shakirov E."/>
            <person name="Shu S."/>
            <person name="Yoshinaga Y."/>
            <person name="Zane M."/>
            <person name="Rokhsar D."/>
            <person name="Grimwood J."/>
            <person name="Schmutz J."/>
            <person name="Juenger T."/>
        </authorList>
    </citation>
    <scope>NUCLEOTIDE SEQUENCE [LARGE SCALE GENOMIC DNA]</scope>
    <source>
        <strain evidence="3">cv. HAL2</strain>
    </source>
</reference>
<dbReference type="Proteomes" id="UP000244336">
    <property type="component" value="Chromosome 2"/>
</dbReference>
<organism evidence="2 3">
    <name type="scientific">Panicum hallii var. hallii</name>
    <dbReference type="NCBI Taxonomy" id="1504633"/>
    <lineage>
        <taxon>Eukaryota</taxon>
        <taxon>Viridiplantae</taxon>
        <taxon>Streptophyta</taxon>
        <taxon>Embryophyta</taxon>
        <taxon>Tracheophyta</taxon>
        <taxon>Spermatophyta</taxon>
        <taxon>Magnoliopsida</taxon>
        <taxon>Liliopsida</taxon>
        <taxon>Poales</taxon>
        <taxon>Poaceae</taxon>
        <taxon>PACMAD clade</taxon>
        <taxon>Panicoideae</taxon>
        <taxon>Panicodae</taxon>
        <taxon>Paniceae</taxon>
        <taxon>Panicinae</taxon>
        <taxon>Panicum</taxon>
        <taxon>Panicum sect. Panicum</taxon>
    </lineage>
</organism>
<protein>
    <submittedName>
        <fullName evidence="2">Uncharacterized protein</fullName>
    </submittedName>
</protein>
<evidence type="ECO:0000313" key="2">
    <source>
        <dbReference type="EMBL" id="PUZ70890.1"/>
    </source>
</evidence>
<keyword evidence="3" id="KW-1185">Reference proteome</keyword>
<name>A0A2T7EST6_9POAL</name>
<gene>
    <name evidence="2" type="ORF">GQ55_2G272000</name>
</gene>
<accession>A0A2T7EST6</accession>
<feature type="compositionally biased region" description="Basic residues" evidence="1">
    <location>
        <begin position="66"/>
        <end position="84"/>
    </location>
</feature>
<dbReference type="Gramene" id="PUZ70890">
    <property type="protein sequence ID" value="PUZ70890"/>
    <property type="gene ID" value="GQ55_2G272000"/>
</dbReference>
<evidence type="ECO:0000313" key="3">
    <source>
        <dbReference type="Proteomes" id="UP000244336"/>
    </source>
</evidence>
<proteinExistence type="predicted"/>
<sequence>MMLRGLSLLPANAEVAASSPRCHATAFHLHRHPHLLPPPAALPSNLHSLGLAASWCRPVGLRWRRQPRGAAGVRRRRRGQRHLPHSTPHGPAHLLPLEV</sequence>
<evidence type="ECO:0000256" key="1">
    <source>
        <dbReference type="SAM" id="MobiDB-lite"/>
    </source>
</evidence>
<dbReference type="EMBL" id="CM009750">
    <property type="protein sequence ID" value="PUZ70890.1"/>
    <property type="molecule type" value="Genomic_DNA"/>
</dbReference>
<feature type="region of interest" description="Disordered" evidence="1">
    <location>
        <begin position="66"/>
        <end position="99"/>
    </location>
</feature>
<dbReference type="AlphaFoldDB" id="A0A2T7EST6"/>